<reference evidence="1" key="1">
    <citation type="submission" date="2022-04" db="EMBL/GenBank/DDBJ databases">
        <authorList>
            <person name="Ren T."/>
        </authorList>
    </citation>
    <scope>NUCLEOTIDE SEQUENCE</scope>
    <source>
        <strain evidence="1">F63249</strain>
    </source>
</reference>
<evidence type="ECO:0000313" key="2">
    <source>
        <dbReference type="Proteomes" id="UP001203687"/>
    </source>
</evidence>
<evidence type="ECO:0000313" key="1">
    <source>
        <dbReference type="EMBL" id="MCK8482055.1"/>
    </source>
</evidence>
<accession>A0ABT0HCH1</accession>
<dbReference type="EMBL" id="JALPQF010000019">
    <property type="protein sequence ID" value="MCK8482055.1"/>
    <property type="molecule type" value="Genomic_DNA"/>
</dbReference>
<proteinExistence type="predicted"/>
<organism evidence="1 2">
    <name type="scientific">Psychroserpens algicola</name>
    <dbReference type="NCBI Taxonomy" id="1719034"/>
    <lineage>
        <taxon>Bacteria</taxon>
        <taxon>Pseudomonadati</taxon>
        <taxon>Bacteroidota</taxon>
        <taxon>Flavobacteriia</taxon>
        <taxon>Flavobacteriales</taxon>
        <taxon>Flavobacteriaceae</taxon>
        <taxon>Psychroserpens</taxon>
    </lineage>
</organism>
<protein>
    <recommendedName>
        <fullName evidence="3">Glutaminyl-tRNA synthetase</fullName>
    </recommendedName>
</protein>
<sequence>MKNYTTFEEIEYDLKRLSLERQIALEELKGVKSELKDDLKPVHWMQTVFKYASKYGSLLLLKKIIK</sequence>
<keyword evidence="2" id="KW-1185">Reference proteome</keyword>
<evidence type="ECO:0008006" key="3">
    <source>
        <dbReference type="Google" id="ProtNLM"/>
    </source>
</evidence>
<dbReference type="Proteomes" id="UP001203687">
    <property type="component" value="Unassembled WGS sequence"/>
</dbReference>
<gene>
    <name evidence="1" type="ORF">MUY34_15575</name>
</gene>
<dbReference type="RefSeq" id="WP_248413791.1">
    <property type="nucleotide sequence ID" value="NZ_JALPQF010000019.1"/>
</dbReference>
<comment type="caution">
    <text evidence="1">The sequence shown here is derived from an EMBL/GenBank/DDBJ whole genome shotgun (WGS) entry which is preliminary data.</text>
</comment>
<name>A0ABT0HCH1_9FLAO</name>